<accession>A0A2T2NVF8</accession>
<evidence type="ECO:0000313" key="2">
    <source>
        <dbReference type="Proteomes" id="UP000240883"/>
    </source>
</evidence>
<reference evidence="1 2" key="1">
    <citation type="journal article" date="2018" name="Front. Microbiol.">
        <title>Genome-Wide Analysis of Corynespora cassiicola Leaf Fall Disease Putative Effectors.</title>
        <authorList>
            <person name="Lopez D."/>
            <person name="Ribeiro S."/>
            <person name="Label P."/>
            <person name="Fumanal B."/>
            <person name="Venisse J.S."/>
            <person name="Kohler A."/>
            <person name="de Oliveira R.R."/>
            <person name="Labutti K."/>
            <person name="Lipzen A."/>
            <person name="Lail K."/>
            <person name="Bauer D."/>
            <person name="Ohm R.A."/>
            <person name="Barry K.W."/>
            <person name="Spatafora J."/>
            <person name="Grigoriev I.V."/>
            <person name="Martin F.M."/>
            <person name="Pujade-Renaud V."/>
        </authorList>
    </citation>
    <scope>NUCLEOTIDE SEQUENCE [LARGE SCALE GENOMIC DNA]</scope>
    <source>
        <strain evidence="1 2">Philippines</strain>
    </source>
</reference>
<name>A0A2T2NVF8_CORCC</name>
<evidence type="ECO:0000313" key="1">
    <source>
        <dbReference type="EMBL" id="PSN69380.1"/>
    </source>
</evidence>
<protein>
    <submittedName>
        <fullName evidence="1">Uncharacterized protein</fullName>
    </submittedName>
</protein>
<dbReference type="EMBL" id="KZ678133">
    <property type="protein sequence ID" value="PSN69380.1"/>
    <property type="molecule type" value="Genomic_DNA"/>
</dbReference>
<sequence length="155" mass="17951">MLARSFITPLSKNNVRIRRGPEVAVSVNCLHNKFSVRRSYLRSSFLMIRSLLPIHSKKKVNRVESPHHLSYFAGRSTHENHQTAQTITGSYGEALSVFPHPMRRDPLIGSPLLYHFPKRVPHAMAIWVLIKVPHFHRHYSSYSRFQRPGLHSSLH</sequence>
<gene>
    <name evidence="1" type="ORF">BS50DRAFT_341023</name>
</gene>
<organism evidence="1 2">
    <name type="scientific">Corynespora cassiicola Philippines</name>
    <dbReference type="NCBI Taxonomy" id="1448308"/>
    <lineage>
        <taxon>Eukaryota</taxon>
        <taxon>Fungi</taxon>
        <taxon>Dikarya</taxon>
        <taxon>Ascomycota</taxon>
        <taxon>Pezizomycotina</taxon>
        <taxon>Dothideomycetes</taxon>
        <taxon>Pleosporomycetidae</taxon>
        <taxon>Pleosporales</taxon>
        <taxon>Corynesporascaceae</taxon>
        <taxon>Corynespora</taxon>
    </lineage>
</organism>
<dbReference type="Proteomes" id="UP000240883">
    <property type="component" value="Unassembled WGS sequence"/>
</dbReference>
<dbReference type="AlphaFoldDB" id="A0A2T2NVF8"/>
<keyword evidence="2" id="KW-1185">Reference proteome</keyword>
<proteinExistence type="predicted"/>